<feature type="domain" description="DUF4283" evidence="2">
    <location>
        <begin position="63"/>
        <end position="112"/>
    </location>
</feature>
<sequence length="328" mass="36054">MNPDTGGKRAVKVMLNPQQLRNRIAFLKEFSLILYTADIAASRDTVVDWTKVILENRFNIPIVRVRQLNRSCFLLTVNSEEERDKVLTATPLYLGENHMVFALPWESTFNPEDISSTKVPVWVELSFVHATCECFRPEMLQSIGKIIHYSSVVDECKFTGIRACLLLDLSEELPEVLEITDESSEDGFTKVIGKNKICNLTPQAPSKRFEVLADSSSDDEQEHQKGPGRLAAQSTATGGSEHHLLSALAGQPIPPAEAHGEENITQDMELAKEKHTRDAAGITSSGQAEISASAPGGGDSKANQREKQNSKNQAKPKPHTGPGNVHSK</sequence>
<evidence type="ECO:0000313" key="3">
    <source>
        <dbReference type="EMBL" id="KAL3678100.1"/>
    </source>
</evidence>
<evidence type="ECO:0000259" key="2">
    <source>
        <dbReference type="Pfam" id="PF14111"/>
    </source>
</evidence>
<dbReference type="EMBL" id="JBJQOH010000007">
    <property type="protein sequence ID" value="KAL3678100.1"/>
    <property type="molecule type" value="Genomic_DNA"/>
</dbReference>
<keyword evidence="4" id="KW-1185">Reference proteome</keyword>
<dbReference type="PANTHER" id="PTHR31286:SF180">
    <property type="entry name" value="OS10G0362600 PROTEIN"/>
    <property type="match status" value="1"/>
</dbReference>
<proteinExistence type="predicted"/>
<gene>
    <name evidence="3" type="ORF">R1sor_021056</name>
</gene>
<accession>A0ABD3GJC0</accession>
<dbReference type="PANTHER" id="PTHR31286">
    <property type="entry name" value="GLYCINE-RICH CELL WALL STRUCTURAL PROTEIN 1.8-LIKE"/>
    <property type="match status" value="1"/>
</dbReference>
<dbReference type="InterPro" id="IPR025558">
    <property type="entry name" value="DUF4283"/>
</dbReference>
<dbReference type="AlphaFoldDB" id="A0ABD3GJC0"/>
<evidence type="ECO:0000313" key="4">
    <source>
        <dbReference type="Proteomes" id="UP001633002"/>
    </source>
</evidence>
<feature type="region of interest" description="Disordered" evidence="1">
    <location>
        <begin position="269"/>
        <end position="328"/>
    </location>
</feature>
<reference evidence="3 4" key="1">
    <citation type="submission" date="2024-09" db="EMBL/GenBank/DDBJ databases">
        <title>Chromosome-scale assembly of Riccia sorocarpa.</title>
        <authorList>
            <person name="Paukszto L."/>
        </authorList>
    </citation>
    <scope>NUCLEOTIDE SEQUENCE [LARGE SCALE GENOMIC DNA]</scope>
    <source>
        <strain evidence="3">LP-2024</strain>
        <tissue evidence="3">Aerial parts of the thallus</tissue>
    </source>
</reference>
<dbReference type="Pfam" id="PF14111">
    <property type="entry name" value="DUF4283"/>
    <property type="match status" value="1"/>
</dbReference>
<feature type="region of interest" description="Disordered" evidence="1">
    <location>
        <begin position="212"/>
        <end position="242"/>
    </location>
</feature>
<dbReference type="InterPro" id="IPR040256">
    <property type="entry name" value="At4g02000-like"/>
</dbReference>
<evidence type="ECO:0000256" key="1">
    <source>
        <dbReference type="SAM" id="MobiDB-lite"/>
    </source>
</evidence>
<protein>
    <recommendedName>
        <fullName evidence="2">DUF4283 domain-containing protein</fullName>
    </recommendedName>
</protein>
<organism evidence="3 4">
    <name type="scientific">Riccia sorocarpa</name>
    <dbReference type="NCBI Taxonomy" id="122646"/>
    <lineage>
        <taxon>Eukaryota</taxon>
        <taxon>Viridiplantae</taxon>
        <taxon>Streptophyta</taxon>
        <taxon>Embryophyta</taxon>
        <taxon>Marchantiophyta</taxon>
        <taxon>Marchantiopsida</taxon>
        <taxon>Marchantiidae</taxon>
        <taxon>Marchantiales</taxon>
        <taxon>Ricciaceae</taxon>
        <taxon>Riccia</taxon>
    </lineage>
</organism>
<dbReference type="Proteomes" id="UP001633002">
    <property type="component" value="Unassembled WGS sequence"/>
</dbReference>
<comment type="caution">
    <text evidence="3">The sequence shown here is derived from an EMBL/GenBank/DDBJ whole genome shotgun (WGS) entry which is preliminary data.</text>
</comment>
<feature type="compositionally biased region" description="Basic and acidic residues" evidence="1">
    <location>
        <begin position="269"/>
        <end position="278"/>
    </location>
</feature>
<name>A0ABD3GJC0_9MARC</name>